<evidence type="ECO:0000313" key="11">
    <source>
        <dbReference type="Proteomes" id="UP001363151"/>
    </source>
</evidence>
<keyword evidence="5 6" id="KW-0009">Actin-binding</keyword>
<evidence type="ECO:0000256" key="8">
    <source>
        <dbReference type="SAM" id="MobiDB-lite"/>
    </source>
</evidence>
<evidence type="ECO:0000313" key="10">
    <source>
        <dbReference type="EMBL" id="KAK7247822.1"/>
    </source>
</evidence>
<keyword evidence="4 6" id="KW-0505">Motor protein</keyword>
<feature type="compositionally biased region" description="Basic and acidic residues" evidence="8">
    <location>
        <begin position="1064"/>
        <end position="1075"/>
    </location>
</feature>
<dbReference type="Gene3D" id="3.40.850.10">
    <property type="entry name" value="Kinesin motor domain"/>
    <property type="match status" value="1"/>
</dbReference>
<dbReference type="Gene3D" id="1.20.58.530">
    <property type="match status" value="1"/>
</dbReference>
<evidence type="ECO:0000256" key="4">
    <source>
        <dbReference type="ARBA" id="ARBA00023175"/>
    </source>
</evidence>
<dbReference type="PANTHER" id="PTHR13140:SF706">
    <property type="entry name" value="DILUTE CLASS UNCONVENTIONAL MYOSIN, ISOFORM C"/>
    <property type="match status" value="1"/>
</dbReference>
<keyword evidence="3 6" id="KW-0518">Myosin</keyword>
<dbReference type="PANTHER" id="PTHR13140">
    <property type="entry name" value="MYOSIN"/>
    <property type="match status" value="1"/>
</dbReference>
<dbReference type="SMART" id="SM00242">
    <property type="entry name" value="MYSc"/>
    <property type="match status" value="1"/>
</dbReference>
<keyword evidence="7" id="KW-0175">Coiled coil</keyword>
<evidence type="ECO:0000256" key="7">
    <source>
        <dbReference type="SAM" id="Coils"/>
    </source>
</evidence>
<name>A0ABR1G4A4_AURAN</name>
<feature type="coiled-coil region" evidence="7">
    <location>
        <begin position="922"/>
        <end position="956"/>
    </location>
</feature>
<feature type="region of interest" description="Actin-binding" evidence="6">
    <location>
        <begin position="682"/>
        <end position="704"/>
    </location>
</feature>
<dbReference type="InterPro" id="IPR036961">
    <property type="entry name" value="Kinesin_motor_dom_sf"/>
</dbReference>
<feature type="binding site" evidence="6">
    <location>
        <begin position="177"/>
        <end position="184"/>
    </location>
    <ligand>
        <name>ATP</name>
        <dbReference type="ChEBI" id="CHEBI:30616"/>
    </ligand>
</feature>
<dbReference type="Gene3D" id="1.20.120.720">
    <property type="entry name" value="Myosin VI head, motor domain, U50 subdomain"/>
    <property type="match status" value="1"/>
</dbReference>
<feature type="region of interest" description="Disordered" evidence="8">
    <location>
        <begin position="1110"/>
        <end position="1136"/>
    </location>
</feature>
<dbReference type="InterPro" id="IPR001609">
    <property type="entry name" value="Myosin_head_motor_dom-like"/>
</dbReference>
<sequence>MSNAARVFVPDKERVWVPAELLSSDGASVTVDVLRPAADGPLEGTSTVKETVTLTLEAPYGDASALPLQNEGLGPEGATDMVSLDYLHEASVLYNLRTRYFRELPYTYTGTMCIAINPYQWLSHLYRDADRAAYLDRPRSELPPHVYAISAAAYVGVSETSVGGASTGLDQSILVSGESGAGKTETVKIMMGHLASVAAGADGAAAKDGVVERVLQSQPLLESFGNAKTVRNDNSSRFGKFTQLEFDVGTVGLRGDRPPLVGSRCRTYLLEKSRVVQQAPGERTYHCFYGVARGENDPSGCAPDLAALRYTRESDLDTGSIEGVPDGDRHAKTWDALALVGVEDGDRAALARCLGAILVLGDVDFEATDAADDDCGSSRATAGPAAERAALALGVRGDDASPVEALSLALTERTMRARSEVYKVPLNAQAARDARDALAKEIYVRAFDWIVKRINASTSSSGETSTSGGDLASLANGVDKVKVVGLLDIFGFESFAVNRFEQLCINYTNEKLQQKFTLDLFKTVQQEYDDERVPWTHVAFPDNAAVLALIDGRMGVIDVLNEECVRPRGSDEGFVSKMKSLHGSATDESGPSARFVAARIRKDQFTVKHYAGDVTYTAEKWLERNNDALMEDLNLLARHATFKLLAELFAPQAPAANLGGGSKRRGSTLVADTVCTKFKSQLSLLMETIEKTKVQYVRCVKPNTVKSKANYDLAMVVDQLRCAGVIEAIRVARAGYPNKLPHAEFARRFAVLAEQPAASAAALAQDLLGDAASDSYDGAYAVGVTRVYFKAGALEGLERLRAAALGDRATKAQAAWRRVAAVKRWTLFRRGVVLVSARSRRATARAAFLRLKVASIIAQSARRSLLALRVVKLRRRVHRATRIAAAARRRAAASAYAAKRRSAVVLQTSARKWSAVAAFVLALAEAKEQAKMENQLAAMEKKLRDMEASKAEAAAEALAKAQATLTPVVDEAAVAALTQELDDLKAQRTAEGVEYMTMLQQLRGDNDKLRKEADALRREAADLKRKVADLEAGQSLKSDWMAAARSMAGADAAPPPPKRGGSPRGDRKAAVEETPAKPAAAPAPGLFASSAPKQSRFSALVGSLGFGAATPTPKKAADDAVSATPASSTKKDKRAPHIARPLNRFWQDIPAGSLASALPRAGHPEDAGSIHLKVGGQYLCATGSRGCAAAKDADSPAKPPPQSDAADACYLRCEPPVSVSSQLALANGKSASAGKGGDFGYRTAMAFKVERVGDGAFVDGATDEGFGVVSPGRDEELLSGATFRLKSELTGGYVCVGGLFQRYCLCASASSPADAATFQFVARRKPDDGSESSPDRGLEDLAVVEAAASTPKGPGRDTSMERLRARQLLVALRVVDGPKAGHFVRVRPDAYVNVAPPASADAARGSLAPDDRATPLLSVELLVPLQSYEITFVSSQLGLIVSKTMPLKVVRFKDVGNTTAPAAELSGRIGVGDVLAAADGKDLLNCSRREAVDVITSTRPITIGFQVARPEPPPSPAQDLLTG</sequence>
<reference evidence="10 11" key="1">
    <citation type="submission" date="2024-03" db="EMBL/GenBank/DDBJ databases">
        <title>Aureococcus anophagefferens CCMP1851 and Kratosvirus quantuckense: Draft genome of a second virus-susceptible host strain in the model system.</title>
        <authorList>
            <person name="Chase E."/>
            <person name="Truchon A.R."/>
            <person name="Schepens W."/>
            <person name="Wilhelm S.W."/>
        </authorList>
    </citation>
    <scope>NUCLEOTIDE SEQUENCE [LARGE SCALE GENOMIC DNA]</scope>
    <source>
        <strain evidence="10 11">CCMP1851</strain>
    </source>
</reference>
<evidence type="ECO:0000256" key="1">
    <source>
        <dbReference type="ARBA" id="ARBA00022741"/>
    </source>
</evidence>
<dbReference type="EMBL" id="JBBJCI010000126">
    <property type="protein sequence ID" value="KAK7247822.1"/>
    <property type="molecule type" value="Genomic_DNA"/>
</dbReference>
<dbReference type="Gene3D" id="1.20.5.4820">
    <property type="match status" value="1"/>
</dbReference>
<evidence type="ECO:0000256" key="5">
    <source>
        <dbReference type="ARBA" id="ARBA00023203"/>
    </source>
</evidence>
<dbReference type="SUPFAM" id="SSF52540">
    <property type="entry name" value="P-loop containing nucleoside triphosphate hydrolases"/>
    <property type="match status" value="1"/>
</dbReference>
<dbReference type="PRINTS" id="PR00193">
    <property type="entry name" value="MYOSINHEAVY"/>
</dbReference>
<evidence type="ECO:0000259" key="9">
    <source>
        <dbReference type="PROSITE" id="PS51456"/>
    </source>
</evidence>
<keyword evidence="11" id="KW-1185">Reference proteome</keyword>
<keyword evidence="2 6" id="KW-0067">ATP-binding</keyword>
<dbReference type="InterPro" id="IPR027417">
    <property type="entry name" value="P-loop_NTPase"/>
</dbReference>
<evidence type="ECO:0000256" key="2">
    <source>
        <dbReference type="ARBA" id="ARBA00022840"/>
    </source>
</evidence>
<feature type="region of interest" description="Disordered" evidence="8">
    <location>
        <begin position="1044"/>
        <end position="1085"/>
    </location>
</feature>
<dbReference type="SUPFAM" id="SSF50156">
    <property type="entry name" value="PDZ domain-like"/>
    <property type="match status" value="1"/>
</dbReference>
<keyword evidence="1 6" id="KW-0547">Nucleotide-binding</keyword>
<proteinExistence type="inferred from homology"/>
<accession>A0ABR1G4A4</accession>
<dbReference type="Gene3D" id="1.10.10.820">
    <property type="match status" value="1"/>
</dbReference>
<dbReference type="Proteomes" id="UP001363151">
    <property type="component" value="Unassembled WGS sequence"/>
</dbReference>
<dbReference type="Gene3D" id="2.30.42.10">
    <property type="match status" value="1"/>
</dbReference>
<feature type="coiled-coil region" evidence="7">
    <location>
        <begin position="999"/>
        <end position="1033"/>
    </location>
</feature>
<dbReference type="PROSITE" id="PS51456">
    <property type="entry name" value="MYOSIN_MOTOR"/>
    <property type="match status" value="1"/>
</dbReference>
<feature type="compositionally biased region" description="Low complexity" evidence="8">
    <location>
        <begin position="1076"/>
        <end position="1085"/>
    </location>
</feature>
<dbReference type="InterPro" id="IPR036034">
    <property type="entry name" value="PDZ_sf"/>
</dbReference>
<organism evidence="10 11">
    <name type="scientific">Aureococcus anophagefferens</name>
    <name type="common">Harmful bloom alga</name>
    <dbReference type="NCBI Taxonomy" id="44056"/>
    <lineage>
        <taxon>Eukaryota</taxon>
        <taxon>Sar</taxon>
        <taxon>Stramenopiles</taxon>
        <taxon>Ochrophyta</taxon>
        <taxon>Pelagophyceae</taxon>
        <taxon>Pelagomonadales</taxon>
        <taxon>Pelagomonadaceae</taxon>
        <taxon>Aureococcus</taxon>
    </lineage>
</organism>
<comment type="similarity">
    <text evidence="6">Belongs to the TRAFAC class myosin-kinesin ATPase superfamily. Myosin family.</text>
</comment>
<feature type="domain" description="Myosin motor" evidence="9">
    <location>
        <begin position="76"/>
        <end position="802"/>
    </location>
</feature>
<dbReference type="Pfam" id="PF00063">
    <property type="entry name" value="Myosin_head"/>
    <property type="match status" value="1"/>
</dbReference>
<evidence type="ECO:0000256" key="6">
    <source>
        <dbReference type="PROSITE-ProRule" id="PRU00782"/>
    </source>
</evidence>
<evidence type="ECO:0000256" key="3">
    <source>
        <dbReference type="ARBA" id="ARBA00023123"/>
    </source>
</evidence>
<gene>
    <name evidence="10" type="primary">MYO19</name>
    <name evidence="10" type="ORF">SO694_00121077</name>
</gene>
<protein>
    <submittedName>
        <fullName evidence="10">Myosin-like protein</fullName>
    </submittedName>
</protein>
<comment type="caution">
    <text evidence="10">The sequence shown here is derived from an EMBL/GenBank/DDBJ whole genome shotgun (WGS) entry which is preliminary data.</text>
</comment>
<dbReference type="CDD" id="cd00124">
    <property type="entry name" value="MYSc"/>
    <property type="match status" value="1"/>
</dbReference>